<evidence type="ECO:0000256" key="1">
    <source>
        <dbReference type="ARBA" id="ARBA00038211"/>
    </source>
</evidence>
<accession>A0A5C3R112</accession>
<dbReference type="Gene3D" id="3.90.1200.10">
    <property type="match status" value="1"/>
</dbReference>
<organism evidence="2 3">
    <name type="scientific">Pterulicium gracile</name>
    <dbReference type="NCBI Taxonomy" id="1884261"/>
    <lineage>
        <taxon>Eukaryota</taxon>
        <taxon>Fungi</taxon>
        <taxon>Dikarya</taxon>
        <taxon>Basidiomycota</taxon>
        <taxon>Agaricomycotina</taxon>
        <taxon>Agaricomycetes</taxon>
        <taxon>Agaricomycetidae</taxon>
        <taxon>Agaricales</taxon>
        <taxon>Pleurotineae</taxon>
        <taxon>Pterulaceae</taxon>
        <taxon>Pterulicium</taxon>
    </lineage>
</organism>
<keyword evidence="3" id="KW-1185">Reference proteome</keyword>
<name>A0A5C3R112_9AGAR</name>
<dbReference type="Gene3D" id="3.30.200.20">
    <property type="entry name" value="Phosphorylase Kinase, domain 1"/>
    <property type="match status" value="1"/>
</dbReference>
<sequence>MSVYAKGVACFRQYKTPAFRHRLLKVIRETRISSWLCQSIVPENISIHKVSGAMTNAVFFVSCPPWPGVKTLLLRVYGPSSGTLINRSRELHILHILSSQYRIGPRVYGTFDNGRLEEYFDSSALTAEDLRDPEISRWIAIRMAQLHSVDIDAIEENDDEGKGWDIAAKRNVKGWMAPAQEVLDLPGVQDTQRTAINLELFQQQWATYLEKLAKHEDTSFGSRRVFAHNDTQYGNLLRSSHLKEGLPKHQQIVVVDFEYASPNPAAYDIANHFFEWTADYHGAEPHILQLQDKYPTLVERQNFYRAYLEHSNLESRASVEELMKQLDEQVLLWRPASHAIWALWGLVQARDDVEQGVENPEFDYVGYAQCRFDGFRRDLALL</sequence>
<dbReference type="AlphaFoldDB" id="A0A5C3R112"/>
<reference evidence="2 3" key="1">
    <citation type="journal article" date="2019" name="Nat. Ecol. Evol.">
        <title>Megaphylogeny resolves global patterns of mushroom evolution.</title>
        <authorList>
            <person name="Varga T."/>
            <person name="Krizsan K."/>
            <person name="Foldi C."/>
            <person name="Dima B."/>
            <person name="Sanchez-Garcia M."/>
            <person name="Sanchez-Ramirez S."/>
            <person name="Szollosi G.J."/>
            <person name="Szarkandi J.G."/>
            <person name="Papp V."/>
            <person name="Albert L."/>
            <person name="Andreopoulos W."/>
            <person name="Angelini C."/>
            <person name="Antonin V."/>
            <person name="Barry K.W."/>
            <person name="Bougher N.L."/>
            <person name="Buchanan P."/>
            <person name="Buyck B."/>
            <person name="Bense V."/>
            <person name="Catcheside P."/>
            <person name="Chovatia M."/>
            <person name="Cooper J."/>
            <person name="Damon W."/>
            <person name="Desjardin D."/>
            <person name="Finy P."/>
            <person name="Geml J."/>
            <person name="Haridas S."/>
            <person name="Hughes K."/>
            <person name="Justo A."/>
            <person name="Karasinski D."/>
            <person name="Kautmanova I."/>
            <person name="Kiss B."/>
            <person name="Kocsube S."/>
            <person name="Kotiranta H."/>
            <person name="LaButti K.M."/>
            <person name="Lechner B.E."/>
            <person name="Liimatainen K."/>
            <person name="Lipzen A."/>
            <person name="Lukacs Z."/>
            <person name="Mihaltcheva S."/>
            <person name="Morgado L.N."/>
            <person name="Niskanen T."/>
            <person name="Noordeloos M.E."/>
            <person name="Ohm R.A."/>
            <person name="Ortiz-Santana B."/>
            <person name="Ovrebo C."/>
            <person name="Racz N."/>
            <person name="Riley R."/>
            <person name="Savchenko A."/>
            <person name="Shiryaev A."/>
            <person name="Soop K."/>
            <person name="Spirin V."/>
            <person name="Szebenyi C."/>
            <person name="Tomsovsky M."/>
            <person name="Tulloss R.E."/>
            <person name="Uehling J."/>
            <person name="Grigoriev I.V."/>
            <person name="Vagvolgyi C."/>
            <person name="Papp T."/>
            <person name="Martin F.M."/>
            <person name="Miettinen O."/>
            <person name="Hibbett D.S."/>
            <person name="Nagy L.G."/>
        </authorList>
    </citation>
    <scope>NUCLEOTIDE SEQUENCE [LARGE SCALE GENOMIC DNA]</scope>
    <source>
        <strain evidence="2 3">CBS 309.79</strain>
    </source>
</reference>
<dbReference type="Proteomes" id="UP000305067">
    <property type="component" value="Unassembled WGS sequence"/>
</dbReference>
<dbReference type="InterPro" id="IPR011009">
    <property type="entry name" value="Kinase-like_dom_sf"/>
</dbReference>
<dbReference type="EMBL" id="ML178815">
    <property type="protein sequence ID" value="TFL06481.1"/>
    <property type="molecule type" value="Genomic_DNA"/>
</dbReference>
<dbReference type="CDD" id="cd05157">
    <property type="entry name" value="ETNK_euk"/>
    <property type="match status" value="1"/>
</dbReference>
<keyword evidence="2" id="KW-0418">Kinase</keyword>
<dbReference type="PANTHER" id="PTHR22603:SF93">
    <property type="entry name" value="RE24176P"/>
    <property type="match status" value="1"/>
</dbReference>
<dbReference type="OrthoDB" id="10267235at2759"/>
<dbReference type="PANTHER" id="PTHR22603">
    <property type="entry name" value="CHOLINE/ETHANOALAMINE KINASE"/>
    <property type="match status" value="1"/>
</dbReference>
<gene>
    <name evidence="2" type="ORF">BDV98DRAFT_498752</name>
</gene>
<dbReference type="SUPFAM" id="SSF56112">
    <property type="entry name" value="Protein kinase-like (PK-like)"/>
    <property type="match status" value="1"/>
</dbReference>
<dbReference type="GO" id="GO:0004103">
    <property type="term" value="F:choline kinase activity"/>
    <property type="evidence" value="ECO:0007669"/>
    <property type="project" value="TreeGrafter"/>
</dbReference>
<dbReference type="STRING" id="1884261.A0A5C3R112"/>
<evidence type="ECO:0000313" key="2">
    <source>
        <dbReference type="EMBL" id="TFL06481.1"/>
    </source>
</evidence>
<evidence type="ECO:0000313" key="3">
    <source>
        <dbReference type="Proteomes" id="UP000305067"/>
    </source>
</evidence>
<comment type="similarity">
    <text evidence="1">Belongs to the choline/ethanolamine kinase family.</text>
</comment>
<dbReference type="GO" id="GO:0005737">
    <property type="term" value="C:cytoplasm"/>
    <property type="evidence" value="ECO:0007669"/>
    <property type="project" value="TreeGrafter"/>
</dbReference>
<dbReference type="GO" id="GO:0004305">
    <property type="term" value="F:ethanolamine kinase activity"/>
    <property type="evidence" value="ECO:0007669"/>
    <property type="project" value="TreeGrafter"/>
</dbReference>
<dbReference type="GO" id="GO:0006646">
    <property type="term" value="P:phosphatidylethanolamine biosynthetic process"/>
    <property type="evidence" value="ECO:0007669"/>
    <property type="project" value="TreeGrafter"/>
</dbReference>
<protein>
    <submittedName>
        <fullName evidence="2">Kinase-like protein</fullName>
    </submittedName>
</protein>
<dbReference type="Pfam" id="PF01633">
    <property type="entry name" value="Choline_kinase"/>
    <property type="match status" value="1"/>
</dbReference>
<keyword evidence="2" id="KW-0808">Transferase</keyword>
<proteinExistence type="inferred from homology"/>